<dbReference type="PANTHER" id="PTHR10802">
    <property type="entry name" value="MITOCHONDRIAL IMPORT RECEPTOR SUBUNIT TOM40"/>
    <property type="match status" value="1"/>
</dbReference>
<dbReference type="AlphaFoldDB" id="A0A0B7A2H0"/>
<accession>A0A0B7A2H0</accession>
<proteinExistence type="inferred from homology"/>
<evidence type="ECO:0000256" key="7">
    <source>
        <dbReference type="ARBA" id="ARBA00022927"/>
    </source>
</evidence>
<evidence type="ECO:0000256" key="1">
    <source>
        <dbReference type="ARBA" id="ARBA00004374"/>
    </source>
</evidence>
<evidence type="ECO:0000256" key="9">
    <source>
        <dbReference type="ARBA" id="ARBA00023136"/>
    </source>
</evidence>
<keyword evidence="5" id="KW-0812">Transmembrane</keyword>
<evidence type="ECO:0000256" key="10">
    <source>
        <dbReference type="SAM" id="MobiDB-lite"/>
    </source>
</evidence>
<reference evidence="12" key="1">
    <citation type="submission" date="2014-12" db="EMBL/GenBank/DDBJ databases">
        <title>Insight into the proteome of Arion vulgaris.</title>
        <authorList>
            <person name="Aradska J."/>
            <person name="Bulat T."/>
            <person name="Smidak R."/>
            <person name="Sarate P."/>
            <person name="Gangsoo J."/>
            <person name="Sialana F."/>
            <person name="Bilban M."/>
            <person name="Lubec G."/>
        </authorList>
    </citation>
    <scope>NUCLEOTIDE SEQUENCE</scope>
    <source>
        <tissue evidence="12">Skin</tissue>
    </source>
</reference>
<keyword evidence="3" id="KW-0813">Transport</keyword>
<name>A0A0B7A2H0_9EUPU</name>
<keyword evidence="4" id="KW-1134">Transmembrane beta strand</keyword>
<evidence type="ECO:0000256" key="4">
    <source>
        <dbReference type="ARBA" id="ARBA00022452"/>
    </source>
</evidence>
<organism evidence="12">
    <name type="scientific">Arion vulgaris</name>
    <dbReference type="NCBI Taxonomy" id="1028688"/>
    <lineage>
        <taxon>Eukaryota</taxon>
        <taxon>Metazoa</taxon>
        <taxon>Spiralia</taxon>
        <taxon>Lophotrochozoa</taxon>
        <taxon>Mollusca</taxon>
        <taxon>Gastropoda</taxon>
        <taxon>Heterobranchia</taxon>
        <taxon>Euthyneura</taxon>
        <taxon>Panpulmonata</taxon>
        <taxon>Eupulmonata</taxon>
        <taxon>Stylommatophora</taxon>
        <taxon>Helicina</taxon>
        <taxon>Arionoidea</taxon>
        <taxon>Arionidae</taxon>
        <taxon>Arion</taxon>
    </lineage>
</organism>
<keyword evidence="9" id="KW-0472">Membrane</keyword>
<feature type="region of interest" description="Disordered" evidence="10">
    <location>
        <begin position="1"/>
        <end position="42"/>
    </location>
</feature>
<keyword evidence="8" id="KW-0496">Mitochondrion</keyword>
<dbReference type="InterPro" id="IPR027246">
    <property type="entry name" value="Porin_Euk/Tom40"/>
</dbReference>
<dbReference type="InterPro" id="IPR037930">
    <property type="entry name" value="Tom40"/>
</dbReference>
<evidence type="ECO:0008006" key="13">
    <source>
        <dbReference type="Google" id="ProtNLM"/>
    </source>
</evidence>
<dbReference type="CDD" id="cd07305">
    <property type="entry name" value="Porin3_Tom40"/>
    <property type="match status" value="1"/>
</dbReference>
<sequence>MGNVSAAESTKSHVDLPSPPLPLPPHAPETTRSLPKGASQLTGSTDVQVVNPGLYEDLHKQTKELFPQVFEGAKVIVAKGLSSHFQISHTIMLSTFTPSVYRFGTTYIGTKQISPTEVFPVLLGDIDSSGNMNANIIHAITDRLRGKLVAQFQPNKCLGHQLSMDYKGDDYTASLTVGNVDPIYLSGLLVGHYLQRITSSLALGAEIMYQRGQQIPGGEIAIMSLAGRWSGNKWQLSANLSPMAGNLHTCFYQRVHEYLQVGVELETSIRMAESTATVAYQIDIPKADVTFRGQLDSNWCIGAVLEKKLAPFPFTLSLSGYANHVKSQYRFGIGMIIG</sequence>
<evidence type="ECO:0000256" key="8">
    <source>
        <dbReference type="ARBA" id="ARBA00023128"/>
    </source>
</evidence>
<comment type="similarity">
    <text evidence="2">Belongs to the Tom40 family.</text>
</comment>
<dbReference type="FunFam" id="2.40.160.10:FF:000005">
    <property type="entry name" value="mitochondrial import receptor subunit TOM40 homolog"/>
    <property type="match status" value="1"/>
</dbReference>
<dbReference type="GO" id="GO:0008320">
    <property type="term" value="F:protein transmembrane transporter activity"/>
    <property type="evidence" value="ECO:0007669"/>
    <property type="project" value="InterPro"/>
</dbReference>
<keyword evidence="7" id="KW-0653">Protein transport</keyword>
<gene>
    <name evidence="12" type="primary">ORF89915</name>
    <name evidence="11" type="synonym">ORF89908</name>
</gene>
<dbReference type="GO" id="GO:0030150">
    <property type="term" value="P:protein import into mitochondrial matrix"/>
    <property type="evidence" value="ECO:0007669"/>
    <property type="project" value="InterPro"/>
</dbReference>
<evidence type="ECO:0000256" key="2">
    <source>
        <dbReference type="ARBA" id="ARBA00010510"/>
    </source>
</evidence>
<dbReference type="Pfam" id="PF01459">
    <property type="entry name" value="Porin_3"/>
    <property type="match status" value="1"/>
</dbReference>
<dbReference type="Gene3D" id="2.40.160.10">
    <property type="entry name" value="Porin"/>
    <property type="match status" value="1"/>
</dbReference>
<feature type="compositionally biased region" description="Pro residues" evidence="10">
    <location>
        <begin position="17"/>
        <end position="27"/>
    </location>
</feature>
<dbReference type="InterPro" id="IPR023614">
    <property type="entry name" value="Porin_dom_sf"/>
</dbReference>
<evidence type="ECO:0000313" key="11">
    <source>
        <dbReference type="EMBL" id="CEK74159.1"/>
    </source>
</evidence>
<evidence type="ECO:0000256" key="6">
    <source>
        <dbReference type="ARBA" id="ARBA00022787"/>
    </source>
</evidence>
<evidence type="ECO:0000256" key="3">
    <source>
        <dbReference type="ARBA" id="ARBA00022448"/>
    </source>
</evidence>
<dbReference type="EMBL" id="HACG01027294">
    <property type="protein sequence ID" value="CEK74159.1"/>
    <property type="molecule type" value="Transcribed_RNA"/>
</dbReference>
<evidence type="ECO:0000313" key="12">
    <source>
        <dbReference type="EMBL" id="CEK74160.1"/>
    </source>
</evidence>
<comment type="subcellular location">
    <subcellularLocation>
        <location evidence="1">Mitochondrion outer membrane</location>
        <topology evidence="1">Multi-pass membrane protein</topology>
    </subcellularLocation>
</comment>
<dbReference type="GO" id="GO:0005741">
    <property type="term" value="C:mitochondrial outer membrane"/>
    <property type="evidence" value="ECO:0007669"/>
    <property type="project" value="UniProtKB-SubCell"/>
</dbReference>
<keyword evidence="6" id="KW-1000">Mitochondrion outer membrane</keyword>
<protein>
    <recommendedName>
        <fullName evidence="13">Mitochondrial import receptor subunit TOM40 homolog</fullName>
    </recommendedName>
</protein>
<evidence type="ECO:0000256" key="5">
    <source>
        <dbReference type="ARBA" id="ARBA00022692"/>
    </source>
</evidence>
<dbReference type="EMBL" id="HACG01027295">
    <property type="protein sequence ID" value="CEK74160.1"/>
    <property type="molecule type" value="Transcribed_RNA"/>
</dbReference>